<comment type="caution">
    <text evidence="2">The sequence shown here is derived from an EMBL/GenBank/DDBJ whole genome shotgun (WGS) entry which is preliminary data.</text>
</comment>
<dbReference type="STRING" id="252740.A0A423W4I5"/>
<proteinExistence type="predicted"/>
<feature type="region of interest" description="Disordered" evidence="1">
    <location>
        <begin position="291"/>
        <end position="333"/>
    </location>
</feature>
<dbReference type="OrthoDB" id="3786931at2759"/>
<feature type="region of interest" description="Disordered" evidence="1">
    <location>
        <begin position="624"/>
        <end position="666"/>
    </location>
</feature>
<sequence length="756" mass="83826">MVKRYRHISDLTPSDVDFLARVLCLTPTARLPIDGSPSHQWLAQQSEEVSQLPRSLQRPNNWLERLSVYTNKKLSLTIEDLIPQCAVLCDAHRGLNPWVAHRVFLLLSEEVTRRLDPLRRYLEDPARYDNDDKAVRLETSPGEVRDYADRMNGLLSLWTGPEVFARIVGEDYPPGLALPRVGSDCEACIAACVGGRAQALCDLRAMIYARSHKRGPPVLLRLVEAWIGRFDDEVAERLLRESAVMARDKLSTSQRRIALGEIDKKLDEMFGGESRKKDHYKGRHSSSSASAFTVSTVSTTASSSSARSTNRTKPSRHSNDSTPVDDHQQASRGSWEDYSYIIDESRSHDGDHYIEPFPEYHENEFNEADPDATCRLQDQVQSWYDRYTEVGYSAAKTEVNSYAHPAFSRKVADIEGHYARSQMAMSAVPLPLQFRKDVTQRNGEDDDDDWAPAATRTEVSQWTDVSVHTLATRSTHKSGRAAGRPQSEGPRMPRVPSMYRDCATTGHHHHEGHASTVWDVSEQRRGGAYGVFSSPPSSVYSNDAPTAAHPAPAATTVIPAAAHSPPHNQGINPRLVGEPAASLVGHKFEEGPGTTPRVPGSLYHRTQPEATRVPDAAMSETTQWPSAYGTSAPSSGGRHRKTASSSSSSASRHSVASTPNTTLSSREFQAGLNRIRNEDDHHHQRDGGAAETATSTILPGDSVSAVGRFYSPEKPGVVHRYQLRRDQIDADEALARELARMDVRDRPRYGLREHLS</sequence>
<dbReference type="AlphaFoldDB" id="A0A423W4I5"/>
<name>A0A423W4I5_CYTCH</name>
<evidence type="ECO:0000313" key="2">
    <source>
        <dbReference type="EMBL" id="ROV98237.1"/>
    </source>
</evidence>
<feature type="compositionally biased region" description="Basic and acidic residues" evidence="1">
    <location>
        <begin position="679"/>
        <end position="688"/>
    </location>
</feature>
<protein>
    <submittedName>
        <fullName evidence="2">Uncharacterized protein</fullName>
    </submittedName>
</protein>
<reference evidence="2 3" key="1">
    <citation type="submission" date="2015-09" db="EMBL/GenBank/DDBJ databases">
        <title>Host preference determinants of Valsa canker pathogens revealed by comparative genomics.</title>
        <authorList>
            <person name="Yin Z."/>
            <person name="Huang L."/>
        </authorList>
    </citation>
    <scope>NUCLEOTIDE SEQUENCE [LARGE SCALE GENOMIC DNA]</scope>
    <source>
        <strain evidence="2 3">YSFL</strain>
    </source>
</reference>
<dbReference type="EMBL" id="LJZO01000014">
    <property type="protein sequence ID" value="ROV98237.1"/>
    <property type="molecule type" value="Genomic_DNA"/>
</dbReference>
<feature type="compositionally biased region" description="Polar residues" evidence="1">
    <location>
        <begin position="624"/>
        <end position="634"/>
    </location>
</feature>
<gene>
    <name evidence="2" type="ORF">VSDG_04373</name>
</gene>
<feature type="compositionally biased region" description="Low complexity" evidence="1">
    <location>
        <begin position="643"/>
        <end position="657"/>
    </location>
</feature>
<evidence type="ECO:0000313" key="3">
    <source>
        <dbReference type="Proteomes" id="UP000284375"/>
    </source>
</evidence>
<feature type="region of interest" description="Disordered" evidence="1">
    <location>
        <begin position="469"/>
        <end position="495"/>
    </location>
</feature>
<evidence type="ECO:0000256" key="1">
    <source>
        <dbReference type="SAM" id="MobiDB-lite"/>
    </source>
</evidence>
<organism evidence="2 3">
    <name type="scientific">Cytospora chrysosperma</name>
    <name type="common">Cytospora canker fungus</name>
    <name type="synonym">Sphaeria chrysosperma</name>
    <dbReference type="NCBI Taxonomy" id="252740"/>
    <lineage>
        <taxon>Eukaryota</taxon>
        <taxon>Fungi</taxon>
        <taxon>Dikarya</taxon>
        <taxon>Ascomycota</taxon>
        <taxon>Pezizomycotina</taxon>
        <taxon>Sordariomycetes</taxon>
        <taxon>Sordariomycetidae</taxon>
        <taxon>Diaporthales</taxon>
        <taxon>Cytosporaceae</taxon>
        <taxon>Cytospora</taxon>
    </lineage>
</organism>
<feature type="compositionally biased region" description="Low complexity" evidence="1">
    <location>
        <begin position="291"/>
        <end position="309"/>
    </location>
</feature>
<dbReference type="Proteomes" id="UP000284375">
    <property type="component" value="Unassembled WGS sequence"/>
</dbReference>
<accession>A0A423W4I5</accession>
<keyword evidence="3" id="KW-1185">Reference proteome</keyword>
<feature type="region of interest" description="Disordered" evidence="1">
    <location>
        <begin position="679"/>
        <end position="699"/>
    </location>
</feature>